<dbReference type="EMBL" id="JARAKF010000003">
    <property type="protein sequence ID" value="MDU9001538.1"/>
    <property type="molecule type" value="Genomic_DNA"/>
</dbReference>
<reference evidence="1 2" key="1">
    <citation type="submission" date="2023-02" db="EMBL/GenBank/DDBJ databases">
        <authorList>
            <person name="Maleckis M."/>
        </authorList>
    </citation>
    <scope>NUCLEOTIDE SEQUENCE [LARGE SCALE GENOMIC DNA]</scope>
    <source>
        <strain evidence="1 2">P8-A2</strain>
        <plasmid evidence="1">unnamed1</plasmid>
    </source>
</reference>
<evidence type="ECO:0000313" key="2">
    <source>
        <dbReference type="Proteomes" id="UP001257627"/>
    </source>
</evidence>
<gene>
    <name evidence="1" type="ORF">PU648_56880</name>
</gene>
<evidence type="ECO:0000313" key="1">
    <source>
        <dbReference type="EMBL" id="MDU9001538.1"/>
    </source>
</evidence>
<sequence length="151" mass="15984">MLNSLGGLHEHQIRGTCCHRHLRTLLRGCGIADDTDPIVPAVAIDALPPVLVGEDPGSVTLIETTTRYGNITGTMDTTEFSDDGPQRQSASLTGIVTGDQVLSATFPTGTTIFTGALFGTTLTLQVPQQNGQIENYVLRPGTAADYDQRSA</sequence>
<geneLocation type="plasmid" evidence="1">
    <name>unnamed1</name>
</geneLocation>
<proteinExistence type="predicted"/>
<dbReference type="RefSeq" id="WP_266944563.1">
    <property type="nucleotide sequence ID" value="NZ_JAPEMK010000002.1"/>
</dbReference>
<dbReference type="Proteomes" id="UP001257627">
    <property type="component" value="Unassembled WGS sequence"/>
</dbReference>
<accession>A0ABU3V5T5</accession>
<name>A0ABU3V5T5_9ACTN</name>
<keyword evidence="1" id="KW-0614">Plasmid</keyword>
<keyword evidence="2" id="KW-1185">Reference proteome</keyword>
<comment type="caution">
    <text evidence="1">The sequence shown here is derived from an EMBL/GenBank/DDBJ whole genome shotgun (WGS) entry which is preliminary data.</text>
</comment>
<protein>
    <recommendedName>
        <fullName evidence="3">DUF5666 domain-containing protein</fullName>
    </recommendedName>
</protein>
<evidence type="ECO:0008006" key="3">
    <source>
        <dbReference type="Google" id="ProtNLM"/>
    </source>
</evidence>
<organism evidence="1 2">
    <name type="scientific">Streptomyces mirabilis</name>
    <dbReference type="NCBI Taxonomy" id="68239"/>
    <lineage>
        <taxon>Bacteria</taxon>
        <taxon>Bacillati</taxon>
        <taxon>Actinomycetota</taxon>
        <taxon>Actinomycetes</taxon>
        <taxon>Kitasatosporales</taxon>
        <taxon>Streptomycetaceae</taxon>
        <taxon>Streptomyces</taxon>
    </lineage>
</organism>